<gene>
    <name evidence="1" type="ORF">DSM106044_02170</name>
</gene>
<dbReference type="STRING" id="180332.GCA_000797495_03925"/>
<dbReference type="SUPFAM" id="SSF53067">
    <property type="entry name" value="Actin-like ATPase domain"/>
    <property type="match status" value="1"/>
</dbReference>
<dbReference type="InterPro" id="IPR043129">
    <property type="entry name" value="ATPase_NBD"/>
</dbReference>
<dbReference type="RefSeq" id="WP_027293625.1">
    <property type="nucleotide sequence ID" value="NZ_CABMJZ010000118.1"/>
</dbReference>
<dbReference type="EMBL" id="QGQD01000045">
    <property type="protein sequence ID" value="TLD00970.1"/>
    <property type="molecule type" value="Genomic_DNA"/>
</dbReference>
<evidence type="ECO:0000313" key="2">
    <source>
        <dbReference type="Proteomes" id="UP000306509"/>
    </source>
</evidence>
<name>A0A4U8Q7Q9_9FIRM</name>
<sequence length="478" mass="51725">MHEVILSVGIDIGTSTTQLVFSELTIENQATSYTVPRISIVDKKVIFRSEIFFTPLLSQTEIDGEAVKQILESQYHKAGIKPEEIKTGAVIITGETARKENANVVLDRLSGLAGDFVVATAGPDLESVLSGRGAGADNFSKEKRTVVANVDVGGGTSNIAVFDHGNLIGTTCLDIGGRLIKVDRGTKRITYIYSKIQKLAERLGIPISVGEIADAAKIRSICTLMADLIGQSLHTLPKSDYYNEIFTNGGNGLKEEVIPKAVTFSGGVADYIYQEAGNDLFQYGDVGIILGQEIRRNRFLQNLELYQAVETIRATVVGAGTHTTEISGSTISYEKNQLPMKNIPILKISEEEEKTCQGIEESIRRQIPLYISEGEAEQIAISFAGTGYSGFAGIQELAQAIINGAKELISIRYPLLIVAEHDIAKALGHALNVKLKHSKEVICIDGIRTQSGDYIDIGEPIGEGRVVPVVIKTLIFNS</sequence>
<keyword evidence="2" id="KW-1185">Reference proteome</keyword>
<dbReference type="InterPro" id="IPR050696">
    <property type="entry name" value="FtsA/MreB"/>
</dbReference>
<dbReference type="PIRSF" id="PIRSF012293">
    <property type="entry name" value="EutA"/>
    <property type="match status" value="1"/>
</dbReference>
<dbReference type="GO" id="GO:0016829">
    <property type="term" value="F:lyase activity"/>
    <property type="evidence" value="ECO:0007669"/>
    <property type="project" value="UniProtKB-KW"/>
</dbReference>
<dbReference type="AlphaFoldDB" id="A0A4U8Q7Q9"/>
<dbReference type="Proteomes" id="UP000306509">
    <property type="component" value="Unassembled WGS sequence"/>
</dbReference>
<dbReference type="OrthoDB" id="1542at2"/>
<dbReference type="Gene3D" id="3.30.420.40">
    <property type="match status" value="1"/>
</dbReference>
<reference evidence="1 2" key="1">
    <citation type="journal article" date="2019" name="Anaerobe">
        <title>Detection of Robinsoniella peoriensis in multiple bone samples of a trauma patient.</title>
        <authorList>
            <person name="Schrottner P."/>
            <person name="Hartwich K."/>
            <person name="Bunk B."/>
            <person name="Schober I."/>
            <person name="Helbig S."/>
            <person name="Rudolph W.W."/>
            <person name="Gunzer F."/>
        </authorList>
    </citation>
    <scope>NUCLEOTIDE SEQUENCE [LARGE SCALE GENOMIC DNA]</scope>
    <source>
        <strain evidence="1 2">DSM 106044</strain>
    </source>
</reference>
<dbReference type="PANTHER" id="PTHR32432">
    <property type="entry name" value="CELL DIVISION PROTEIN FTSA-RELATED"/>
    <property type="match status" value="1"/>
</dbReference>
<evidence type="ECO:0000313" key="1">
    <source>
        <dbReference type="EMBL" id="TLD00970.1"/>
    </source>
</evidence>
<protein>
    <submittedName>
        <fullName evidence="1">Reactivating factor for ethanolamine ammonia lyase</fullName>
    </submittedName>
</protein>
<comment type="caution">
    <text evidence="1">The sequence shown here is derived from an EMBL/GenBank/DDBJ whole genome shotgun (WGS) entry which is preliminary data.</text>
</comment>
<dbReference type="PANTHER" id="PTHR32432:SF13">
    <property type="entry name" value="ETHANOLAMINE AMMONIA-LYASE REACTIVASE EUTA"/>
    <property type="match status" value="1"/>
</dbReference>
<accession>A0A4U8Q7Q9</accession>
<dbReference type="InterPro" id="IPR009377">
    <property type="entry name" value="EutA"/>
</dbReference>
<dbReference type="Pfam" id="PF06277">
    <property type="entry name" value="EutA"/>
    <property type="match status" value="1"/>
</dbReference>
<organism evidence="1 2">
    <name type="scientific">Robinsoniella peoriensis</name>
    <dbReference type="NCBI Taxonomy" id="180332"/>
    <lineage>
        <taxon>Bacteria</taxon>
        <taxon>Bacillati</taxon>
        <taxon>Bacillota</taxon>
        <taxon>Clostridia</taxon>
        <taxon>Lachnospirales</taxon>
        <taxon>Lachnospiraceae</taxon>
        <taxon>Robinsoniella</taxon>
    </lineage>
</organism>
<keyword evidence="1" id="KW-0456">Lyase</keyword>
<proteinExistence type="predicted"/>
<dbReference type="NCBIfam" id="NF007992">
    <property type="entry name" value="PRK10719.1-3"/>
    <property type="match status" value="1"/>
</dbReference>